<proteinExistence type="predicted"/>
<reference evidence="1" key="1">
    <citation type="submission" date="2016-05" db="EMBL/GenBank/DDBJ databases">
        <authorList>
            <person name="Lavstsen T."/>
            <person name="Jespersen J.S."/>
        </authorList>
    </citation>
    <scope>NUCLEOTIDE SEQUENCE</scope>
    <source>
        <tissue evidence="1">Brain</tissue>
    </source>
</reference>
<gene>
    <name evidence="1" type="primary">CU570881.1</name>
</gene>
<protein>
    <submittedName>
        <fullName evidence="1">Uncharacterized protein</fullName>
    </submittedName>
</protein>
<dbReference type="EMBL" id="HAEJ01004320">
    <property type="protein sequence ID" value="SBS44777.1"/>
    <property type="molecule type" value="Transcribed_RNA"/>
</dbReference>
<evidence type="ECO:0000313" key="1">
    <source>
        <dbReference type="EMBL" id="SBS44777.1"/>
    </source>
</evidence>
<reference evidence="1" key="2">
    <citation type="submission" date="2016-06" db="EMBL/GenBank/DDBJ databases">
        <title>The genome of a short-lived fish provides insights into sex chromosome evolution and the genetic control of aging.</title>
        <authorList>
            <person name="Reichwald K."/>
            <person name="Felder M."/>
            <person name="Petzold A."/>
            <person name="Koch P."/>
            <person name="Groth M."/>
            <person name="Platzer M."/>
        </authorList>
    </citation>
    <scope>NUCLEOTIDE SEQUENCE</scope>
    <source>
        <tissue evidence="1">Brain</tissue>
    </source>
</reference>
<sequence length="62" mass="6169">APPSAPPAQAYGPAVRLCGGGSSPISGVLGQNSGSRTSLCPVPKTRQTGCCEQAQVQVLKCT</sequence>
<feature type="non-terminal residue" evidence="1">
    <location>
        <position position="1"/>
    </location>
</feature>
<accession>A0A1A8UBU1</accession>
<dbReference type="AlphaFoldDB" id="A0A1A8UBU1"/>
<organism evidence="1">
    <name type="scientific">Nothobranchius furzeri</name>
    <name type="common">Turquoise killifish</name>
    <dbReference type="NCBI Taxonomy" id="105023"/>
    <lineage>
        <taxon>Eukaryota</taxon>
        <taxon>Metazoa</taxon>
        <taxon>Chordata</taxon>
        <taxon>Craniata</taxon>
        <taxon>Vertebrata</taxon>
        <taxon>Euteleostomi</taxon>
        <taxon>Actinopterygii</taxon>
        <taxon>Neopterygii</taxon>
        <taxon>Teleostei</taxon>
        <taxon>Neoteleostei</taxon>
        <taxon>Acanthomorphata</taxon>
        <taxon>Ovalentaria</taxon>
        <taxon>Atherinomorphae</taxon>
        <taxon>Cyprinodontiformes</taxon>
        <taxon>Nothobranchiidae</taxon>
        <taxon>Nothobranchius</taxon>
    </lineage>
</organism>
<name>A0A1A8UBU1_NOTFU</name>